<dbReference type="EMBL" id="JASAOG010000008">
    <property type="protein sequence ID" value="KAK0067321.1"/>
    <property type="molecule type" value="Genomic_DNA"/>
</dbReference>
<keyword evidence="1" id="KW-0732">Signal</keyword>
<evidence type="ECO:0000313" key="2">
    <source>
        <dbReference type="EMBL" id="KAK0067321.1"/>
    </source>
</evidence>
<protein>
    <submittedName>
        <fullName evidence="2">Uncharacterized protein</fullName>
    </submittedName>
</protein>
<comment type="caution">
    <text evidence="2">The sequence shown here is derived from an EMBL/GenBank/DDBJ whole genome shotgun (WGS) entry which is preliminary data.</text>
</comment>
<organism evidence="2 3">
    <name type="scientific">Biomphalaria pfeifferi</name>
    <name type="common">Bloodfluke planorb</name>
    <name type="synonym">Freshwater snail</name>
    <dbReference type="NCBI Taxonomy" id="112525"/>
    <lineage>
        <taxon>Eukaryota</taxon>
        <taxon>Metazoa</taxon>
        <taxon>Spiralia</taxon>
        <taxon>Lophotrochozoa</taxon>
        <taxon>Mollusca</taxon>
        <taxon>Gastropoda</taxon>
        <taxon>Heterobranchia</taxon>
        <taxon>Euthyneura</taxon>
        <taxon>Panpulmonata</taxon>
        <taxon>Hygrophila</taxon>
        <taxon>Lymnaeoidea</taxon>
        <taxon>Planorbidae</taxon>
        <taxon>Biomphalaria</taxon>
    </lineage>
</organism>
<keyword evidence="3" id="KW-1185">Reference proteome</keyword>
<evidence type="ECO:0000256" key="1">
    <source>
        <dbReference type="SAM" id="SignalP"/>
    </source>
</evidence>
<feature type="chain" id="PRO_5042193506" evidence="1">
    <location>
        <begin position="22"/>
        <end position="405"/>
    </location>
</feature>
<accession>A0AAD8C6J5</accession>
<reference evidence="2" key="1">
    <citation type="journal article" date="2023" name="PLoS Negl. Trop. Dis.">
        <title>A genome sequence for Biomphalaria pfeifferi, the major vector snail for the human-infecting parasite Schistosoma mansoni.</title>
        <authorList>
            <person name="Bu L."/>
            <person name="Lu L."/>
            <person name="Laidemitt M.R."/>
            <person name="Zhang S.M."/>
            <person name="Mutuku M."/>
            <person name="Mkoji G."/>
            <person name="Steinauer M."/>
            <person name="Loker E.S."/>
        </authorList>
    </citation>
    <scope>NUCLEOTIDE SEQUENCE</scope>
    <source>
        <strain evidence="2">KasaAsao</strain>
    </source>
</reference>
<proteinExistence type="predicted"/>
<reference evidence="2" key="2">
    <citation type="submission" date="2023-04" db="EMBL/GenBank/DDBJ databases">
        <authorList>
            <person name="Bu L."/>
            <person name="Lu L."/>
            <person name="Laidemitt M.R."/>
            <person name="Zhang S.M."/>
            <person name="Mutuku M."/>
            <person name="Mkoji G."/>
            <person name="Steinauer M."/>
            <person name="Loker E.S."/>
        </authorList>
    </citation>
    <scope>NUCLEOTIDE SEQUENCE</scope>
    <source>
        <strain evidence="2">KasaAsao</strain>
        <tissue evidence="2">Whole Snail</tissue>
    </source>
</reference>
<feature type="signal peptide" evidence="1">
    <location>
        <begin position="1"/>
        <end position="21"/>
    </location>
</feature>
<dbReference type="Proteomes" id="UP001233172">
    <property type="component" value="Unassembled WGS sequence"/>
</dbReference>
<gene>
    <name evidence="2" type="ORF">Bpfe_003419</name>
</gene>
<evidence type="ECO:0000313" key="3">
    <source>
        <dbReference type="Proteomes" id="UP001233172"/>
    </source>
</evidence>
<dbReference type="AlphaFoldDB" id="A0AAD8C6J5"/>
<name>A0AAD8C6J5_BIOPF</name>
<sequence>MKTQSVLLCVLIALYSHTGSCLRREFLDGEFNADIGAQVFNLVEETLNKAFKGLTPKELLDTAREIKSLSESLRGQVADKDVISLINDVSGHLRTTSVISAILEDKLNFSSRVLSDYLDIWNTLVKRGKAEQVSGQSVVVFVAAIGKIAESMEPILLESEHEFEVLQKSSGIGDSNAVLVYEFSNQEDDTSFPTRKSTKSVPDKRAFRIGRDLGTEDVIALVLNTIDKATQGVTTLELLNVTQQVIDAYDSQIEKVVPEEDVKKLIKDISEKNEVTTAISALLEDNLSFDVKLLNDSLAIWKALSLEWRKLKESGDSVEITFAAIRKIAVTIQDIIEDIVEVVKFTDVSQNPNIENTNNLLLVAGVKDEPQAMGRLERSERKKRQRCLICIRWVASVCVFCRLWG</sequence>